<dbReference type="Gene3D" id="2.60.200.20">
    <property type="match status" value="1"/>
</dbReference>
<reference evidence="2 3" key="1">
    <citation type="journal article" date="2022" name="Nat. Plants">
        <title>Genomes of leafy and leafless Platanthera orchids illuminate the evolution of mycoheterotrophy.</title>
        <authorList>
            <person name="Li M.H."/>
            <person name="Liu K.W."/>
            <person name="Li Z."/>
            <person name="Lu H.C."/>
            <person name="Ye Q.L."/>
            <person name="Zhang D."/>
            <person name="Wang J.Y."/>
            <person name="Li Y.F."/>
            <person name="Zhong Z.M."/>
            <person name="Liu X."/>
            <person name="Yu X."/>
            <person name="Liu D.K."/>
            <person name="Tu X.D."/>
            <person name="Liu B."/>
            <person name="Hao Y."/>
            <person name="Liao X.Y."/>
            <person name="Jiang Y.T."/>
            <person name="Sun W.H."/>
            <person name="Chen J."/>
            <person name="Chen Y.Q."/>
            <person name="Ai Y."/>
            <person name="Zhai J.W."/>
            <person name="Wu S.S."/>
            <person name="Zhou Z."/>
            <person name="Hsiao Y.Y."/>
            <person name="Wu W.L."/>
            <person name="Chen Y.Y."/>
            <person name="Lin Y.F."/>
            <person name="Hsu J.L."/>
            <person name="Li C.Y."/>
            <person name="Wang Z.W."/>
            <person name="Zhao X."/>
            <person name="Zhong W.Y."/>
            <person name="Ma X.K."/>
            <person name="Ma L."/>
            <person name="Huang J."/>
            <person name="Chen G.Z."/>
            <person name="Huang M.Z."/>
            <person name="Huang L."/>
            <person name="Peng D.H."/>
            <person name="Luo Y.B."/>
            <person name="Zou S.Q."/>
            <person name="Chen S.P."/>
            <person name="Lan S."/>
            <person name="Tsai W.C."/>
            <person name="Van de Peer Y."/>
            <person name="Liu Z.J."/>
        </authorList>
    </citation>
    <scope>NUCLEOTIDE SEQUENCE [LARGE SCALE GENOMIC DNA]</scope>
    <source>
        <strain evidence="2">Lor287</strain>
    </source>
</reference>
<evidence type="ECO:0008006" key="4">
    <source>
        <dbReference type="Google" id="ProtNLM"/>
    </source>
</evidence>
<feature type="compositionally biased region" description="Basic residues" evidence="1">
    <location>
        <begin position="313"/>
        <end position="324"/>
    </location>
</feature>
<evidence type="ECO:0000313" key="2">
    <source>
        <dbReference type="EMBL" id="KAK8938572.1"/>
    </source>
</evidence>
<name>A0AAP0BGJ6_9ASPA</name>
<dbReference type="AlphaFoldDB" id="A0AAP0BGJ6"/>
<accession>A0AAP0BGJ6</accession>
<dbReference type="Proteomes" id="UP001418222">
    <property type="component" value="Unassembled WGS sequence"/>
</dbReference>
<dbReference type="EMBL" id="JBBWWQ010000009">
    <property type="protein sequence ID" value="KAK8938572.1"/>
    <property type="molecule type" value="Genomic_DNA"/>
</dbReference>
<protein>
    <recommendedName>
        <fullName evidence="4">FHA domain-containing protein</fullName>
    </recommendedName>
</protein>
<gene>
    <name evidence="2" type="ORF">KSP39_PZI011130</name>
</gene>
<keyword evidence="3" id="KW-1185">Reference proteome</keyword>
<comment type="caution">
    <text evidence="2">The sequence shown here is derived from an EMBL/GenBank/DDBJ whole genome shotgun (WGS) entry which is preliminary data.</text>
</comment>
<evidence type="ECO:0000256" key="1">
    <source>
        <dbReference type="SAM" id="MobiDB-lite"/>
    </source>
</evidence>
<organism evidence="2 3">
    <name type="scientific">Platanthera zijinensis</name>
    <dbReference type="NCBI Taxonomy" id="2320716"/>
    <lineage>
        <taxon>Eukaryota</taxon>
        <taxon>Viridiplantae</taxon>
        <taxon>Streptophyta</taxon>
        <taxon>Embryophyta</taxon>
        <taxon>Tracheophyta</taxon>
        <taxon>Spermatophyta</taxon>
        <taxon>Magnoliopsida</taxon>
        <taxon>Liliopsida</taxon>
        <taxon>Asparagales</taxon>
        <taxon>Orchidaceae</taxon>
        <taxon>Orchidoideae</taxon>
        <taxon>Orchideae</taxon>
        <taxon>Orchidinae</taxon>
        <taxon>Platanthera</taxon>
    </lineage>
</organism>
<sequence>MSGELRRRAATARLVGENATIVRCWRGGGETGFSSGSSSSDRTISRRHVSFQFLHTGDDTVDTDDDSARQLLLSFEVIGKNPISVLSKDAERNRVYKKSEKGVLNAGDLISLSIKKPNYFSVKRTEEGEAEEAAGEDDDVVWEGSNAEIGSSDVSEIDPVKAEFGFLERGREFDRYPMHKICHFKDWNWFLEDTRVVGSEDDEEEDETSIIKLKGKNKHHKNIKRGEEDDEEWIVEKEEEGNLAAKAGFAKRSILPTRSKDPKKPRNDVRDSNKAAEKKFDSRGEDVDEEEDETLGGFIVGDDDVEGGGGGRSVRRRIRRARRG</sequence>
<proteinExistence type="predicted"/>
<dbReference type="PANTHER" id="PTHR37733:SF1">
    <property type="entry name" value="SMAD_FHA DOMAIN-CONTAINING PROTEIN"/>
    <property type="match status" value="1"/>
</dbReference>
<evidence type="ECO:0000313" key="3">
    <source>
        <dbReference type="Proteomes" id="UP001418222"/>
    </source>
</evidence>
<dbReference type="PANTHER" id="PTHR37733">
    <property type="entry name" value="SMAD/FHA DOMAIN-CONTAINING PROTEIN"/>
    <property type="match status" value="1"/>
</dbReference>
<feature type="compositionally biased region" description="Basic and acidic residues" evidence="1">
    <location>
        <begin position="258"/>
        <end position="285"/>
    </location>
</feature>
<feature type="region of interest" description="Disordered" evidence="1">
    <location>
        <begin position="246"/>
        <end position="324"/>
    </location>
</feature>